<accession>A0A8J6P1J6</accession>
<dbReference type="InterPro" id="IPR036237">
    <property type="entry name" value="Xyl_isomerase-like_sf"/>
</dbReference>
<dbReference type="AlphaFoldDB" id="A0A8J6P1J6"/>
<protein>
    <submittedName>
        <fullName evidence="1">Sugar phosphate isomerase/epimerase</fullName>
    </submittedName>
</protein>
<dbReference type="PANTHER" id="PTHR12110">
    <property type="entry name" value="HYDROXYPYRUVATE ISOMERASE"/>
    <property type="match status" value="1"/>
</dbReference>
<dbReference type="Gene3D" id="3.20.20.150">
    <property type="entry name" value="Divalent-metal-dependent TIM barrel enzymes"/>
    <property type="match status" value="1"/>
</dbReference>
<sequence>MKIYLQLWSVADATKQDFFGTLEKVAQMGYAGVEFAGFGGIPAKEMKKKLDELGLEGISAHVGCDLLRDDLDGVISDLKTIGAKFLICPSAELRTLEDAKKLAPFFTEIGKKCAENGIVFGYHNHDFELAAQDGEYPLDALYGYADPAFVKQQPDVFWLEYAGVDAIEYLTQHKTRCPMIHLKQIRGKDNVDAQDGTIDFAKIVEMCPEAVFVYEQEEYPNGTSMECVARSAEYLVTL</sequence>
<dbReference type="EMBL" id="JACRTL010000004">
    <property type="protein sequence ID" value="MBC8611211.1"/>
    <property type="molecule type" value="Genomic_DNA"/>
</dbReference>
<keyword evidence="2" id="KW-1185">Reference proteome</keyword>
<dbReference type="Proteomes" id="UP000632659">
    <property type="component" value="Unassembled WGS sequence"/>
</dbReference>
<comment type="caution">
    <text evidence="1">The sequence shown here is derived from an EMBL/GenBank/DDBJ whole genome shotgun (WGS) entry which is preliminary data.</text>
</comment>
<dbReference type="PANTHER" id="PTHR12110:SF41">
    <property type="entry name" value="INOSOSE DEHYDRATASE"/>
    <property type="match status" value="1"/>
</dbReference>
<proteinExistence type="predicted"/>
<organism evidence="1 2">
    <name type="scientific">Massiliimalia timonensis</name>
    <dbReference type="NCBI Taxonomy" id="1987501"/>
    <lineage>
        <taxon>Bacteria</taxon>
        <taxon>Bacillati</taxon>
        <taxon>Bacillota</taxon>
        <taxon>Clostridia</taxon>
        <taxon>Eubacteriales</taxon>
        <taxon>Oscillospiraceae</taxon>
        <taxon>Massiliimalia</taxon>
    </lineage>
</organism>
<dbReference type="SUPFAM" id="SSF51658">
    <property type="entry name" value="Xylose isomerase-like"/>
    <property type="match status" value="1"/>
</dbReference>
<keyword evidence="1" id="KW-0413">Isomerase</keyword>
<dbReference type="RefSeq" id="WP_187536558.1">
    <property type="nucleotide sequence ID" value="NZ_JACRTL010000004.1"/>
</dbReference>
<gene>
    <name evidence="1" type="ORF">H8702_08795</name>
</gene>
<reference evidence="1" key="1">
    <citation type="submission" date="2020-08" db="EMBL/GenBank/DDBJ databases">
        <title>Genome public.</title>
        <authorList>
            <person name="Liu C."/>
            <person name="Sun Q."/>
        </authorList>
    </citation>
    <scope>NUCLEOTIDE SEQUENCE</scope>
    <source>
        <strain evidence="1">NSJ-15</strain>
    </source>
</reference>
<evidence type="ECO:0000313" key="2">
    <source>
        <dbReference type="Proteomes" id="UP000632659"/>
    </source>
</evidence>
<evidence type="ECO:0000313" key="1">
    <source>
        <dbReference type="EMBL" id="MBC8611211.1"/>
    </source>
</evidence>
<name>A0A8J6P1J6_9FIRM</name>
<dbReference type="GO" id="GO:0016853">
    <property type="term" value="F:isomerase activity"/>
    <property type="evidence" value="ECO:0007669"/>
    <property type="project" value="UniProtKB-KW"/>
</dbReference>
<dbReference type="InterPro" id="IPR050312">
    <property type="entry name" value="IolE/XylAMocC-like"/>
</dbReference>